<name>W0LZX5_9BACT</name>
<dbReference type="CDD" id="cd06911">
    <property type="entry name" value="VirB9_CagX_TrbG"/>
    <property type="match status" value="1"/>
</dbReference>
<reference evidence="4" key="1">
    <citation type="journal article" date="2014" name="PLoS ONE">
        <title>Presence and analysis of plasmids in human and animal associated arcobacter species.</title>
        <authorList>
            <person name="Douidah L."/>
            <person name="De Zutter L."/>
            <person name="Van Nieuwerburgh F."/>
            <person name="Deforce D."/>
            <person name="Ingmer H."/>
            <person name="Vandenberg O."/>
            <person name="Van den Abeele A.M."/>
            <person name="Houf K."/>
        </authorList>
    </citation>
    <scope>NUCLEOTIDE SEQUENCE</scope>
    <source>
        <strain evidence="4">AC1119</strain>
        <plasmid evidence="4">AB-1119-LD</plasmid>
    </source>
</reference>
<comment type="similarity">
    <text evidence="1">Belongs to the TrbG/VirB9 family.</text>
</comment>
<dbReference type="InterPro" id="IPR033645">
    <property type="entry name" value="VirB9/CagX/TrbG_C"/>
</dbReference>
<dbReference type="EMBL" id="KF740630">
    <property type="protein sequence ID" value="AHG28757.1"/>
    <property type="molecule type" value="Genomic_DNA"/>
</dbReference>
<dbReference type="Pfam" id="PF03524">
    <property type="entry name" value="CagX"/>
    <property type="match status" value="1"/>
</dbReference>
<evidence type="ECO:0000313" key="4">
    <source>
        <dbReference type="EMBL" id="AHG28757.1"/>
    </source>
</evidence>
<evidence type="ECO:0000256" key="2">
    <source>
        <dbReference type="ARBA" id="ARBA00022729"/>
    </source>
</evidence>
<feature type="signal peptide" evidence="3">
    <location>
        <begin position="1"/>
        <end position="21"/>
    </location>
</feature>
<proteinExistence type="inferred from homology"/>
<organism evidence="4">
    <name type="scientific">Aliarcobacter butzleri</name>
    <dbReference type="NCBI Taxonomy" id="28197"/>
    <lineage>
        <taxon>Bacteria</taxon>
        <taxon>Pseudomonadati</taxon>
        <taxon>Campylobacterota</taxon>
        <taxon>Epsilonproteobacteria</taxon>
        <taxon>Campylobacterales</taxon>
        <taxon>Arcobacteraceae</taxon>
        <taxon>Aliarcobacter</taxon>
    </lineage>
</organism>
<keyword evidence="2 3" id="KW-0732">Signal</keyword>
<sequence>MKIISILLILVISLFSNESLFVDDGTQQAQDSQSFETEIDYTKDMKSIQNVLKDGQDIRMIENIKYEPNKTYKIPLRQFISTYFIFDNDKIAFHDTGDNVSFKTEVLGRGKYDFSSVLRVTPKFIGVDTNLTVFGESGNVYNFYIYSTNHESNIQPKSLVHISEEKTAIEKIEVVNLEQKKVEEAHLQQKAKEQLLTPNGFGDVAEQLEYATIGEGINQIKIKRNEIIQDFVQEGKDKSLYAGEIFRDSKFVYFKFNSKDGLVKFPIIYRVIEGIDNPINTRVVGNYIIAETISNSFTLRFGDNNHVCVRRLKDI</sequence>
<dbReference type="InterPro" id="IPR038161">
    <property type="entry name" value="VirB9/CagX/TrbG_C_sf"/>
</dbReference>
<dbReference type="AlphaFoldDB" id="W0LZX5"/>
<feature type="chain" id="PRO_5004792262" evidence="3">
    <location>
        <begin position="22"/>
        <end position="315"/>
    </location>
</feature>
<protein>
    <submittedName>
        <fullName evidence="4">VirB9</fullName>
    </submittedName>
</protein>
<dbReference type="RefSeq" id="WP_032072658.1">
    <property type="nucleotide sequence ID" value="NC_025153.1"/>
</dbReference>
<keyword evidence="4" id="KW-0614">Plasmid</keyword>
<geneLocation type="plasmid" evidence="4">
    <name>AB-1119-LD</name>
</geneLocation>
<dbReference type="InterPro" id="IPR010258">
    <property type="entry name" value="Conjugal_tfr_TrbG/VirB9/CagX"/>
</dbReference>
<evidence type="ECO:0000256" key="3">
    <source>
        <dbReference type="SAM" id="SignalP"/>
    </source>
</evidence>
<evidence type="ECO:0000256" key="1">
    <source>
        <dbReference type="ARBA" id="ARBA00006135"/>
    </source>
</evidence>
<accession>W0LZX5</accession>
<dbReference type="Gene3D" id="2.60.40.2500">
    <property type="match status" value="1"/>
</dbReference>